<dbReference type="Ensembl" id="ENSLLET00000039512.1">
    <property type="protein sequence ID" value="ENSLLEP00000038038.1"/>
    <property type="gene ID" value="ENSLLEG00000024107.1"/>
</dbReference>
<dbReference type="Proteomes" id="UP000694569">
    <property type="component" value="Unplaced"/>
</dbReference>
<dbReference type="PANTHER" id="PTHR43157">
    <property type="entry name" value="PHOSPHATIDYLINOSITOL-GLYCAN BIOSYNTHESIS CLASS F PROTEIN-RELATED"/>
    <property type="match status" value="1"/>
</dbReference>
<dbReference type="PRINTS" id="PR00081">
    <property type="entry name" value="GDHRDH"/>
</dbReference>
<sequence>MACRSRERGQAALQEILEQTGNKNVTLSLLDTSSMSSVRSFAERVLQEEKRLDILVNNAGASGLPQSITSEGFELTFATNHLGPFLLTNLLLDLMKSSNPSRIVFVSSVMHKKGLINIKNLRGEEISSFHVSENYSCTKLMNLVCANELARRLQETGVTVNSLHPGIVMTEAMRNYGFIMRFLFQLIGFFFFKSAEDGAASTIFCAVSDEMEGVTGKYIDSDCTLAVPSDKACDVAVAKKLWEACETATRLHSTT</sequence>
<dbReference type="PANTHER" id="PTHR43157:SF30">
    <property type="entry name" value="RETINOL DEHYDROGENASE 11-LIKE"/>
    <property type="match status" value="1"/>
</dbReference>
<dbReference type="GeneTree" id="ENSGT00940000163763"/>
<name>A0A8C5QKB5_9ANUR</name>
<evidence type="ECO:0000256" key="1">
    <source>
        <dbReference type="ARBA" id="ARBA00006484"/>
    </source>
</evidence>
<comment type="similarity">
    <text evidence="1">Belongs to the short-chain dehydrogenases/reductases (SDR) family.</text>
</comment>
<reference evidence="3" key="2">
    <citation type="submission" date="2025-09" db="UniProtKB">
        <authorList>
            <consortium name="Ensembl"/>
        </authorList>
    </citation>
    <scope>IDENTIFICATION</scope>
</reference>
<evidence type="ECO:0000313" key="4">
    <source>
        <dbReference type="Proteomes" id="UP000694569"/>
    </source>
</evidence>
<keyword evidence="2" id="KW-0560">Oxidoreductase</keyword>
<evidence type="ECO:0000256" key="2">
    <source>
        <dbReference type="ARBA" id="ARBA00023002"/>
    </source>
</evidence>
<dbReference type="Pfam" id="PF00106">
    <property type="entry name" value="adh_short"/>
    <property type="match status" value="1"/>
</dbReference>
<dbReference type="Gene3D" id="3.40.50.720">
    <property type="entry name" value="NAD(P)-binding Rossmann-like Domain"/>
    <property type="match status" value="1"/>
</dbReference>
<evidence type="ECO:0000313" key="3">
    <source>
        <dbReference type="Ensembl" id="ENSLLEP00000038038.1"/>
    </source>
</evidence>
<reference evidence="3" key="1">
    <citation type="submission" date="2025-08" db="UniProtKB">
        <authorList>
            <consortium name="Ensembl"/>
        </authorList>
    </citation>
    <scope>IDENTIFICATION</scope>
</reference>
<dbReference type="OrthoDB" id="9899778at2759"/>
<organism evidence="3 4">
    <name type="scientific">Leptobrachium leishanense</name>
    <name type="common">Leishan spiny toad</name>
    <dbReference type="NCBI Taxonomy" id="445787"/>
    <lineage>
        <taxon>Eukaryota</taxon>
        <taxon>Metazoa</taxon>
        <taxon>Chordata</taxon>
        <taxon>Craniata</taxon>
        <taxon>Vertebrata</taxon>
        <taxon>Euteleostomi</taxon>
        <taxon>Amphibia</taxon>
        <taxon>Batrachia</taxon>
        <taxon>Anura</taxon>
        <taxon>Pelobatoidea</taxon>
        <taxon>Megophryidae</taxon>
        <taxon>Leptobrachium</taxon>
    </lineage>
</organism>
<evidence type="ECO:0008006" key="5">
    <source>
        <dbReference type="Google" id="ProtNLM"/>
    </source>
</evidence>
<dbReference type="InterPro" id="IPR036291">
    <property type="entry name" value="NAD(P)-bd_dom_sf"/>
</dbReference>
<proteinExistence type="inferred from homology"/>
<keyword evidence="4" id="KW-1185">Reference proteome</keyword>
<dbReference type="GO" id="GO:0016491">
    <property type="term" value="F:oxidoreductase activity"/>
    <property type="evidence" value="ECO:0007669"/>
    <property type="project" value="UniProtKB-KW"/>
</dbReference>
<accession>A0A8C5QKB5</accession>
<protein>
    <recommendedName>
        <fullName evidence="5">Retinol dehydrogenase 14</fullName>
    </recommendedName>
</protein>
<dbReference type="InterPro" id="IPR002347">
    <property type="entry name" value="SDR_fam"/>
</dbReference>
<dbReference type="SUPFAM" id="SSF51735">
    <property type="entry name" value="NAD(P)-binding Rossmann-fold domains"/>
    <property type="match status" value="1"/>
</dbReference>
<dbReference type="AlphaFoldDB" id="A0A8C5QKB5"/>